<feature type="region of interest" description="Disordered" evidence="1">
    <location>
        <begin position="1"/>
        <end position="20"/>
    </location>
</feature>
<keyword evidence="2" id="KW-1133">Transmembrane helix</keyword>
<evidence type="ECO:0000313" key="4">
    <source>
        <dbReference type="EnsemblMetazoa" id="ASIC015975-PA"/>
    </source>
</evidence>
<dbReference type="EMBL" id="KE525335">
    <property type="protein sequence ID" value="KFB47916.1"/>
    <property type="molecule type" value="Genomic_DNA"/>
</dbReference>
<dbReference type="AlphaFoldDB" id="A0A084WCH2"/>
<keyword evidence="2" id="KW-0812">Transmembrane</keyword>
<dbReference type="EMBL" id="ATLV01022668">
    <property type="status" value="NOT_ANNOTATED_CDS"/>
    <property type="molecule type" value="Genomic_DNA"/>
</dbReference>
<dbReference type="EnsemblMetazoa" id="ASIC015975-RA">
    <property type="protein sequence ID" value="ASIC015975-PA"/>
    <property type="gene ID" value="ASIC015975"/>
</dbReference>
<evidence type="ECO:0000313" key="5">
    <source>
        <dbReference type="Proteomes" id="UP000030765"/>
    </source>
</evidence>
<organism evidence="3">
    <name type="scientific">Anopheles sinensis</name>
    <name type="common">Mosquito</name>
    <dbReference type="NCBI Taxonomy" id="74873"/>
    <lineage>
        <taxon>Eukaryota</taxon>
        <taxon>Metazoa</taxon>
        <taxon>Ecdysozoa</taxon>
        <taxon>Arthropoda</taxon>
        <taxon>Hexapoda</taxon>
        <taxon>Insecta</taxon>
        <taxon>Pterygota</taxon>
        <taxon>Neoptera</taxon>
        <taxon>Endopterygota</taxon>
        <taxon>Diptera</taxon>
        <taxon>Nematocera</taxon>
        <taxon>Culicoidea</taxon>
        <taxon>Culicidae</taxon>
        <taxon>Anophelinae</taxon>
        <taxon>Anopheles</taxon>
    </lineage>
</organism>
<feature type="transmembrane region" description="Helical" evidence="2">
    <location>
        <begin position="67"/>
        <end position="87"/>
    </location>
</feature>
<sequence>MIGRGVGGGGLKQNPSNNENNEKVKGIAQCLGLIEKQSQTGEGCCQKEVSVGSGVYSQKQIVCKPSMIIIIINIFFFVLFFFTRLRWVAAEKQ</sequence>
<evidence type="ECO:0000256" key="1">
    <source>
        <dbReference type="SAM" id="MobiDB-lite"/>
    </source>
</evidence>
<dbReference type="VEuPathDB" id="VectorBase:ASIC015975"/>
<keyword evidence="5" id="KW-1185">Reference proteome</keyword>
<proteinExistence type="predicted"/>
<evidence type="ECO:0000313" key="3">
    <source>
        <dbReference type="EMBL" id="KFB47916.1"/>
    </source>
</evidence>
<accession>A0A084WCH2</accession>
<protein>
    <recommendedName>
        <fullName evidence="6">Transmembrane protein</fullName>
    </recommendedName>
</protein>
<name>A0A084WCH2_ANOSI</name>
<keyword evidence="2" id="KW-0472">Membrane</keyword>
<gene>
    <name evidence="3" type="ORF">ZHAS_00015975</name>
</gene>
<evidence type="ECO:0000256" key="2">
    <source>
        <dbReference type="SAM" id="Phobius"/>
    </source>
</evidence>
<evidence type="ECO:0008006" key="6">
    <source>
        <dbReference type="Google" id="ProtNLM"/>
    </source>
</evidence>
<dbReference type="Proteomes" id="UP000030765">
    <property type="component" value="Unassembled WGS sequence"/>
</dbReference>
<feature type="compositionally biased region" description="Gly residues" evidence="1">
    <location>
        <begin position="1"/>
        <end position="11"/>
    </location>
</feature>
<reference evidence="3 5" key="1">
    <citation type="journal article" date="2014" name="BMC Genomics">
        <title>Genome sequence of Anopheles sinensis provides insight into genetics basis of mosquito competence for malaria parasites.</title>
        <authorList>
            <person name="Zhou D."/>
            <person name="Zhang D."/>
            <person name="Ding G."/>
            <person name="Shi L."/>
            <person name="Hou Q."/>
            <person name="Ye Y."/>
            <person name="Xu Y."/>
            <person name="Zhou H."/>
            <person name="Xiong C."/>
            <person name="Li S."/>
            <person name="Yu J."/>
            <person name="Hong S."/>
            <person name="Yu X."/>
            <person name="Zou P."/>
            <person name="Chen C."/>
            <person name="Chang X."/>
            <person name="Wang W."/>
            <person name="Lv Y."/>
            <person name="Sun Y."/>
            <person name="Ma L."/>
            <person name="Shen B."/>
            <person name="Zhu C."/>
        </authorList>
    </citation>
    <scope>NUCLEOTIDE SEQUENCE [LARGE SCALE GENOMIC DNA]</scope>
</reference>
<reference evidence="4" key="2">
    <citation type="submission" date="2020-05" db="UniProtKB">
        <authorList>
            <consortium name="EnsemblMetazoa"/>
        </authorList>
    </citation>
    <scope>IDENTIFICATION</scope>
</reference>